<proteinExistence type="predicted"/>
<sequence length="8" mass="889">MGHCLTID</sequence>
<dbReference type="EMBL" id="GBXM01051640">
    <property type="protein sequence ID" value="JAH56937.1"/>
    <property type="molecule type" value="Transcribed_RNA"/>
</dbReference>
<organism evidence="1">
    <name type="scientific">Anguilla anguilla</name>
    <name type="common">European freshwater eel</name>
    <name type="synonym">Muraena anguilla</name>
    <dbReference type="NCBI Taxonomy" id="7936"/>
    <lineage>
        <taxon>Eukaryota</taxon>
        <taxon>Metazoa</taxon>
        <taxon>Chordata</taxon>
        <taxon>Craniata</taxon>
        <taxon>Vertebrata</taxon>
        <taxon>Euteleostomi</taxon>
        <taxon>Actinopterygii</taxon>
        <taxon>Neopterygii</taxon>
        <taxon>Teleostei</taxon>
        <taxon>Anguilliformes</taxon>
        <taxon>Anguillidae</taxon>
        <taxon>Anguilla</taxon>
    </lineage>
</organism>
<name>A0A0E9TU09_ANGAN</name>
<protein>
    <submittedName>
        <fullName evidence="1">Uncharacterized protein</fullName>
    </submittedName>
</protein>
<reference evidence="1" key="1">
    <citation type="submission" date="2014-11" db="EMBL/GenBank/DDBJ databases">
        <authorList>
            <person name="Amaro Gonzalez C."/>
        </authorList>
    </citation>
    <scope>NUCLEOTIDE SEQUENCE</scope>
</reference>
<evidence type="ECO:0000313" key="1">
    <source>
        <dbReference type="EMBL" id="JAH56937.1"/>
    </source>
</evidence>
<accession>A0A0E9TU09</accession>
<reference evidence="1" key="2">
    <citation type="journal article" date="2015" name="Fish Shellfish Immunol.">
        <title>Early steps in the European eel (Anguilla anguilla)-Vibrio vulnificus interaction in the gills: Role of the RtxA13 toxin.</title>
        <authorList>
            <person name="Callol A."/>
            <person name="Pajuelo D."/>
            <person name="Ebbesson L."/>
            <person name="Teles M."/>
            <person name="MacKenzie S."/>
            <person name="Amaro C."/>
        </authorList>
    </citation>
    <scope>NUCLEOTIDE SEQUENCE</scope>
</reference>